<dbReference type="Gene3D" id="2.40.420.20">
    <property type="match status" value="1"/>
</dbReference>
<keyword evidence="3" id="KW-0175">Coiled coil</keyword>
<evidence type="ECO:0000313" key="8">
    <source>
        <dbReference type="EMBL" id="NLR77248.1"/>
    </source>
</evidence>
<dbReference type="GO" id="GO:0060003">
    <property type="term" value="P:copper ion export"/>
    <property type="evidence" value="ECO:0007669"/>
    <property type="project" value="TreeGrafter"/>
</dbReference>
<dbReference type="Pfam" id="PF25973">
    <property type="entry name" value="BSH_CzcB"/>
    <property type="match status" value="1"/>
</dbReference>
<feature type="chain" id="PRO_5032658994" evidence="5">
    <location>
        <begin position="20"/>
        <end position="434"/>
    </location>
</feature>
<evidence type="ECO:0000256" key="2">
    <source>
        <dbReference type="ARBA" id="ARBA00022448"/>
    </source>
</evidence>
<dbReference type="Proteomes" id="UP000552864">
    <property type="component" value="Unassembled WGS sequence"/>
</dbReference>
<keyword evidence="2" id="KW-0813">Transport</keyword>
<dbReference type="SUPFAM" id="SSF111369">
    <property type="entry name" value="HlyD-like secretion proteins"/>
    <property type="match status" value="1"/>
</dbReference>
<evidence type="ECO:0000256" key="3">
    <source>
        <dbReference type="SAM" id="Coils"/>
    </source>
</evidence>
<dbReference type="Pfam" id="PF25954">
    <property type="entry name" value="Beta-barrel_RND_2"/>
    <property type="match status" value="1"/>
</dbReference>
<keyword evidence="9" id="KW-1185">Reference proteome</keyword>
<evidence type="ECO:0000313" key="9">
    <source>
        <dbReference type="Proteomes" id="UP000552864"/>
    </source>
</evidence>
<reference evidence="8 9" key="1">
    <citation type="submission" date="2020-04" db="EMBL/GenBank/DDBJ databases">
        <authorList>
            <person name="Yin C."/>
        </authorList>
    </citation>
    <scope>NUCLEOTIDE SEQUENCE [LARGE SCALE GENOMIC DNA]</scope>
    <source>
        <strain evidence="8 9">Ak56</strain>
    </source>
</reference>
<dbReference type="InterPro" id="IPR006143">
    <property type="entry name" value="RND_pump_MFP"/>
</dbReference>
<dbReference type="InterPro" id="IPR058647">
    <property type="entry name" value="BSH_CzcB-like"/>
</dbReference>
<evidence type="ECO:0000256" key="5">
    <source>
        <dbReference type="SAM" id="SignalP"/>
    </source>
</evidence>
<feature type="coiled-coil region" evidence="3">
    <location>
        <begin position="158"/>
        <end position="185"/>
    </location>
</feature>
<evidence type="ECO:0000259" key="6">
    <source>
        <dbReference type="Pfam" id="PF25954"/>
    </source>
</evidence>
<comment type="caution">
    <text evidence="8">The sequence shown here is derived from an EMBL/GenBank/DDBJ whole genome shotgun (WGS) entry which is preliminary data.</text>
</comment>
<protein>
    <submittedName>
        <fullName evidence="8">Efflux RND transporter periplasmic adaptor subunit</fullName>
    </submittedName>
</protein>
<dbReference type="PANTHER" id="PTHR30097">
    <property type="entry name" value="CATION EFFLUX SYSTEM PROTEIN CUSB"/>
    <property type="match status" value="1"/>
</dbReference>
<feature type="signal peptide" evidence="5">
    <location>
        <begin position="1"/>
        <end position="19"/>
    </location>
</feature>
<dbReference type="RefSeq" id="WP_168736661.1">
    <property type="nucleotide sequence ID" value="NZ_JABAHZ010000001.1"/>
</dbReference>
<feature type="region of interest" description="Disordered" evidence="4">
    <location>
        <begin position="346"/>
        <end position="383"/>
    </location>
</feature>
<evidence type="ECO:0000259" key="7">
    <source>
        <dbReference type="Pfam" id="PF25973"/>
    </source>
</evidence>
<feature type="region of interest" description="Disordered" evidence="4">
    <location>
        <begin position="24"/>
        <end position="53"/>
    </location>
</feature>
<comment type="similarity">
    <text evidence="1">Belongs to the membrane fusion protein (MFP) (TC 8.A.1) family.</text>
</comment>
<feature type="compositionally biased region" description="Basic and acidic residues" evidence="4">
    <location>
        <begin position="346"/>
        <end position="373"/>
    </location>
</feature>
<dbReference type="EMBL" id="JABAHZ010000001">
    <property type="protein sequence ID" value="NLR77248.1"/>
    <property type="molecule type" value="Genomic_DNA"/>
</dbReference>
<dbReference type="PROSITE" id="PS51257">
    <property type="entry name" value="PROKAR_LIPOPROTEIN"/>
    <property type="match status" value="1"/>
</dbReference>
<dbReference type="GO" id="GO:0030313">
    <property type="term" value="C:cell envelope"/>
    <property type="evidence" value="ECO:0007669"/>
    <property type="project" value="TreeGrafter"/>
</dbReference>
<dbReference type="InterPro" id="IPR058792">
    <property type="entry name" value="Beta-barrel_RND_2"/>
</dbReference>
<dbReference type="Gene3D" id="2.40.50.100">
    <property type="match status" value="1"/>
</dbReference>
<dbReference type="InterPro" id="IPR051909">
    <property type="entry name" value="MFP_Cation_Efflux"/>
</dbReference>
<dbReference type="Gene3D" id="1.10.287.470">
    <property type="entry name" value="Helix hairpin bin"/>
    <property type="match status" value="1"/>
</dbReference>
<dbReference type="AlphaFoldDB" id="A0A847SIP4"/>
<dbReference type="GO" id="GO:0016020">
    <property type="term" value="C:membrane"/>
    <property type="evidence" value="ECO:0007669"/>
    <property type="project" value="InterPro"/>
</dbReference>
<dbReference type="GO" id="GO:0022857">
    <property type="term" value="F:transmembrane transporter activity"/>
    <property type="evidence" value="ECO:0007669"/>
    <property type="project" value="InterPro"/>
</dbReference>
<dbReference type="Gene3D" id="2.40.30.170">
    <property type="match status" value="1"/>
</dbReference>
<dbReference type="PANTHER" id="PTHR30097:SF4">
    <property type="entry name" value="SLR6042 PROTEIN"/>
    <property type="match status" value="1"/>
</dbReference>
<keyword evidence="5" id="KW-0732">Signal</keyword>
<dbReference type="GO" id="GO:0015679">
    <property type="term" value="P:plasma membrane copper ion transport"/>
    <property type="evidence" value="ECO:0007669"/>
    <property type="project" value="TreeGrafter"/>
</dbReference>
<dbReference type="NCBIfam" id="TIGR01730">
    <property type="entry name" value="RND_mfp"/>
    <property type="match status" value="1"/>
</dbReference>
<feature type="domain" description="CzcB-like barrel-sandwich hybrid" evidence="7">
    <location>
        <begin position="93"/>
        <end position="237"/>
    </location>
</feature>
<feature type="domain" description="CusB-like beta-barrel" evidence="6">
    <location>
        <begin position="244"/>
        <end position="314"/>
    </location>
</feature>
<name>A0A847SIP4_9BACT</name>
<evidence type="ECO:0000256" key="4">
    <source>
        <dbReference type="SAM" id="MobiDB-lite"/>
    </source>
</evidence>
<proteinExistence type="inferred from homology"/>
<organism evidence="8 9">
    <name type="scientific">Chitinophaga eiseniae</name>
    <dbReference type="NCBI Taxonomy" id="634771"/>
    <lineage>
        <taxon>Bacteria</taxon>
        <taxon>Pseudomonadati</taxon>
        <taxon>Bacteroidota</taxon>
        <taxon>Chitinophagia</taxon>
        <taxon>Chitinophagales</taxon>
        <taxon>Chitinophagaceae</taxon>
        <taxon>Chitinophaga</taxon>
    </lineage>
</organism>
<sequence>MSRKIIITTLCAGALWLTACSGSGPGKGTAGEEATANGEGGHKEEHENPNTVTFSPEQIKSIGISTGAIETKQLSFSLKTNGTLRVPNQNKATINSLYSGVIRTLLIQPGNTVKKGQVIATISNPSFVQSQSEYLAVMTRLKLAEQEVTRQRELTAGNAGALKNLQAAETEYKTLQTQRSTLGQQIRMMGINPDQLSNGRLIADISVRSPINGVVSNVAVQIGSYVDLTSPIADIVDNSQLHLDLFVYEKDLSKLKEGQTIHFTLTNNPGKEYDAEIFSLGSTFEGESKAVTVHAKVKGDKTGLIDGMNITAIISLQKATVKAIPTEAIVNYQGRDYVFMATDEHAEAEHHQESEAGHDHSAGEPHDHKEKESPAASQGTGVTFEKVPVVKGTTDVGYTEITLLKEIPAASKIVVKGAFFVLAKMTNAGESHEH</sequence>
<evidence type="ECO:0000256" key="1">
    <source>
        <dbReference type="ARBA" id="ARBA00009477"/>
    </source>
</evidence>
<accession>A0A847SIP4</accession>
<gene>
    <name evidence="8" type="ORF">HGH91_01340</name>
</gene>